<dbReference type="PANTHER" id="PTHR36503:SF3">
    <property type="entry name" value="BLR0126 PROTEIN"/>
    <property type="match status" value="1"/>
</dbReference>
<evidence type="ECO:0000313" key="3">
    <source>
        <dbReference type="Proteomes" id="UP000198280"/>
    </source>
</evidence>
<dbReference type="PROSITE" id="PS51819">
    <property type="entry name" value="VOC"/>
    <property type="match status" value="1"/>
</dbReference>
<dbReference type="InterPro" id="IPR037523">
    <property type="entry name" value="VOC_core"/>
</dbReference>
<sequence>MSDSFKTGRAVRAYGCGMTLRFDVVEIVVADMAASLAFYRRLGLEIPAGAEAEPHVEAALPGGLRIAWDSVEMVRSFDSSWEPPQGGHRMALAFTCDGPEEVDATFAELTGAGYAGHLKPFDAPWGMRYAVVLDPDGNPVDLFARFS</sequence>
<dbReference type="InterPro" id="IPR004360">
    <property type="entry name" value="Glyas_Fos-R_dOase_dom"/>
</dbReference>
<dbReference type="GO" id="GO:0051213">
    <property type="term" value="F:dioxygenase activity"/>
    <property type="evidence" value="ECO:0007669"/>
    <property type="project" value="UniProtKB-KW"/>
</dbReference>
<feature type="domain" description="VOC" evidence="1">
    <location>
        <begin position="21"/>
        <end position="145"/>
    </location>
</feature>
<evidence type="ECO:0000259" key="1">
    <source>
        <dbReference type="PROSITE" id="PS51819"/>
    </source>
</evidence>
<evidence type="ECO:0000313" key="2">
    <source>
        <dbReference type="EMBL" id="SNS12186.1"/>
    </source>
</evidence>
<dbReference type="Gene3D" id="3.10.180.10">
    <property type="entry name" value="2,3-Dihydroxybiphenyl 1,2-Dioxygenase, domain 1"/>
    <property type="match status" value="1"/>
</dbReference>
<dbReference type="Proteomes" id="UP000198280">
    <property type="component" value="Unassembled WGS sequence"/>
</dbReference>
<dbReference type="Pfam" id="PF00903">
    <property type="entry name" value="Glyoxalase"/>
    <property type="match status" value="1"/>
</dbReference>
<dbReference type="OrthoDB" id="9798430at2"/>
<keyword evidence="2" id="KW-0560">Oxidoreductase</keyword>
<gene>
    <name evidence="2" type="ORF">SAMN05216252_103231</name>
</gene>
<reference evidence="2 3" key="1">
    <citation type="submission" date="2017-06" db="EMBL/GenBank/DDBJ databases">
        <authorList>
            <person name="Kim H.J."/>
            <person name="Triplett B.A."/>
        </authorList>
    </citation>
    <scope>NUCLEOTIDE SEQUENCE [LARGE SCALE GENOMIC DNA]</scope>
    <source>
        <strain evidence="2 3">CGMCC 4.1858</strain>
    </source>
</reference>
<name>A0A239BWA4_9ACTN</name>
<dbReference type="InterPro" id="IPR029068">
    <property type="entry name" value="Glyas_Bleomycin-R_OHBP_Dase"/>
</dbReference>
<accession>A0A239BWA4</accession>
<keyword evidence="3" id="KW-1185">Reference proteome</keyword>
<dbReference type="EMBL" id="FZOF01000003">
    <property type="protein sequence ID" value="SNS12186.1"/>
    <property type="molecule type" value="Genomic_DNA"/>
</dbReference>
<dbReference type="PANTHER" id="PTHR36503">
    <property type="entry name" value="BLR2520 PROTEIN"/>
    <property type="match status" value="1"/>
</dbReference>
<protein>
    <submittedName>
        <fullName evidence="2">Catechol 2,3-dioxygenase</fullName>
    </submittedName>
</protein>
<dbReference type="SUPFAM" id="SSF54593">
    <property type="entry name" value="Glyoxalase/Bleomycin resistance protein/Dihydroxybiphenyl dioxygenase"/>
    <property type="match status" value="1"/>
</dbReference>
<organism evidence="2 3">
    <name type="scientific">Actinacidiphila glaucinigra</name>
    <dbReference type="NCBI Taxonomy" id="235986"/>
    <lineage>
        <taxon>Bacteria</taxon>
        <taxon>Bacillati</taxon>
        <taxon>Actinomycetota</taxon>
        <taxon>Actinomycetes</taxon>
        <taxon>Kitasatosporales</taxon>
        <taxon>Streptomycetaceae</taxon>
        <taxon>Actinacidiphila</taxon>
    </lineage>
</organism>
<keyword evidence="2" id="KW-0223">Dioxygenase</keyword>
<proteinExistence type="predicted"/>
<dbReference type="AlphaFoldDB" id="A0A239BWA4"/>